<dbReference type="EMBL" id="CM014094">
    <property type="protein sequence ID" value="TKS85918.1"/>
    <property type="molecule type" value="Genomic_DNA"/>
</dbReference>
<dbReference type="Proteomes" id="UP000298787">
    <property type="component" value="Chromosome 17"/>
</dbReference>
<dbReference type="Pfam" id="PF15308">
    <property type="entry name" value="CEP170_C"/>
    <property type="match status" value="1"/>
</dbReference>
<feature type="compositionally biased region" description="Low complexity" evidence="2">
    <location>
        <begin position="706"/>
        <end position="734"/>
    </location>
</feature>
<evidence type="ECO:0000313" key="5">
    <source>
        <dbReference type="Proteomes" id="UP000298787"/>
    </source>
</evidence>
<feature type="region of interest" description="Disordered" evidence="2">
    <location>
        <begin position="522"/>
        <end position="545"/>
    </location>
</feature>
<accession>A0A4U5VD77</accession>
<reference evidence="4 5" key="1">
    <citation type="submission" date="2019-01" db="EMBL/GenBank/DDBJ databases">
        <title>Genome Assembly of Collichthys lucidus.</title>
        <authorList>
            <person name="Cai M."/>
            <person name="Xiao S."/>
        </authorList>
    </citation>
    <scope>NUCLEOTIDE SEQUENCE [LARGE SCALE GENOMIC DNA]</scope>
    <source>
        <strain evidence="4">JT15FE1705JMU</strain>
        <tissue evidence="4">Muscle</tissue>
    </source>
</reference>
<gene>
    <name evidence="4" type="ORF">D9C73_019424</name>
</gene>
<organism evidence="4 5">
    <name type="scientific">Collichthys lucidus</name>
    <name type="common">Big head croaker</name>
    <name type="synonym">Sciaena lucida</name>
    <dbReference type="NCBI Taxonomy" id="240159"/>
    <lineage>
        <taxon>Eukaryota</taxon>
        <taxon>Metazoa</taxon>
        <taxon>Chordata</taxon>
        <taxon>Craniata</taxon>
        <taxon>Vertebrata</taxon>
        <taxon>Euteleostomi</taxon>
        <taxon>Actinopterygii</taxon>
        <taxon>Neopterygii</taxon>
        <taxon>Teleostei</taxon>
        <taxon>Neoteleostei</taxon>
        <taxon>Acanthomorphata</taxon>
        <taxon>Eupercaria</taxon>
        <taxon>Sciaenidae</taxon>
        <taxon>Collichthys</taxon>
    </lineage>
</organism>
<dbReference type="GO" id="GO:0005814">
    <property type="term" value="C:centriole"/>
    <property type="evidence" value="ECO:0007669"/>
    <property type="project" value="TreeGrafter"/>
</dbReference>
<evidence type="ECO:0000259" key="3">
    <source>
        <dbReference type="PROSITE" id="PS50006"/>
    </source>
</evidence>
<dbReference type="InterPro" id="IPR008984">
    <property type="entry name" value="SMAD_FHA_dom_sf"/>
</dbReference>
<feature type="compositionally biased region" description="Basic and acidic residues" evidence="2">
    <location>
        <begin position="191"/>
        <end position="201"/>
    </location>
</feature>
<feature type="compositionally biased region" description="Basic and acidic residues" evidence="2">
    <location>
        <begin position="229"/>
        <end position="263"/>
    </location>
</feature>
<evidence type="ECO:0000256" key="2">
    <source>
        <dbReference type="SAM" id="MobiDB-lite"/>
    </source>
</evidence>
<dbReference type="SMART" id="SM00240">
    <property type="entry name" value="FHA"/>
    <property type="match status" value="1"/>
</dbReference>
<dbReference type="InterPro" id="IPR029300">
    <property type="entry name" value="CEP170_C"/>
</dbReference>
<comment type="similarity">
    <text evidence="1">Belongs to the CEP170 family.</text>
</comment>
<dbReference type="InterPro" id="IPR051176">
    <property type="entry name" value="Cent_Immune-Sig_Mod"/>
</dbReference>
<feature type="region of interest" description="Disordered" evidence="2">
    <location>
        <begin position="410"/>
        <end position="476"/>
    </location>
</feature>
<dbReference type="PANTHER" id="PTHR15715">
    <property type="entry name" value="CENTROSOMAL PROTEIN OF 170 KDA"/>
    <property type="match status" value="1"/>
</dbReference>
<name>A0A4U5VD77_COLLU</name>
<evidence type="ECO:0000313" key="4">
    <source>
        <dbReference type="EMBL" id="TKS85918.1"/>
    </source>
</evidence>
<feature type="compositionally biased region" description="Polar residues" evidence="2">
    <location>
        <begin position="749"/>
        <end position="760"/>
    </location>
</feature>
<feature type="compositionally biased region" description="Low complexity" evidence="2">
    <location>
        <begin position="523"/>
        <end position="545"/>
    </location>
</feature>
<feature type="compositionally biased region" description="Basic residues" evidence="2">
    <location>
        <begin position="434"/>
        <end position="454"/>
    </location>
</feature>
<dbReference type="AlphaFoldDB" id="A0A4U5VD77"/>
<feature type="compositionally biased region" description="Polar residues" evidence="2">
    <location>
        <begin position="130"/>
        <end position="142"/>
    </location>
</feature>
<feature type="compositionally biased region" description="Low complexity" evidence="2">
    <location>
        <begin position="143"/>
        <end position="157"/>
    </location>
</feature>
<feature type="region of interest" description="Disordered" evidence="2">
    <location>
        <begin position="702"/>
        <end position="793"/>
    </location>
</feature>
<dbReference type="SUPFAM" id="SSF49879">
    <property type="entry name" value="SMAD/FHA domain"/>
    <property type="match status" value="1"/>
</dbReference>
<dbReference type="Pfam" id="PF00498">
    <property type="entry name" value="FHA"/>
    <property type="match status" value="1"/>
</dbReference>
<evidence type="ECO:0000256" key="1">
    <source>
        <dbReference type="ARBA" id="ARBA00010436"/>
    </source>
</evidence>
<dbReference type="Gene3D" id="2.60.200.20">
    <property type="match status" value="1"/>
</dbReference>
<protein>
    <submittedName>
        <fullName evidence="4">Centrosomal protein of 170 kDa</fullName>
    </submittedName>
</protein>
<dbReference type="STRING" id="240159.A0A4U5VD77"/>
<feature type="domain" description="FHA" evidence="3">
    <location>
        <begin position="23"/>
        <end position="73"/>
    </location>
</feature>
<dbReference type="PANTHER" id="PTHR15715:SF17">
    <property type="entry name" value="CENTROSOMAL PROTEIN OF 170 KDA"/>
    <property type="match status" value="1"/>
</dbReference>
<sequence length="793" mass="86217">MSLTSWFLVSSGGTRHRLPREMIFVGRDDCELMLQSRSVDKQHAVINYEAGTDEHKVKDLGSLNGTFVNDVRIQEQMYITLKLEDKLRFMCRHCGQYFFNLSVSHTNLFTVVRGELTVPEEALKHEKFTSGLQLSKKPSNGETTTPTTTSKSPAKTPTKTHKSPSGSILRPAESRTTDGVSSSKEPSAKPVDAHKAEERIGGDVTALPRGTPLYGQPSWWGDGDADDENSFKQESKSSSKKHDSSFSDSKEARRGEKAKEEGLHASSAHDSSYFEIPTKEGHMANNGIHEIPTKDTEGTSAQTAAQGHASFTIEFDNTSPGKVTIKDHVSKFTPDHHRSRSKKSGAGSGGAGARDLSTLQAAMMASESKVADWLAQNDPTLVRSESTEDDSKSIKSDVPVHLKRLKVSSSSRWRRLPPEYGSTSEEEFGSNRNSPKHGGRSHMRPHHLVPHRSSRLSTTASPGSGVVTGPGGVGVKHRMKEQEEYIRDWTAHSEEIARISQDLAKDLAILAREIHDVAGEIDSVSSSGTAPSTTVSTAATTPGSAIDTREELVDRVFDESLNFRKIPPVISTNKAPEINGKPVELRPRAPDSLEPRALRRRTWNREEAVLDSLLLNSVSQLSTKIRHSVDKTAGKIRILFKDKDRNWDEIENKLRSESDIPLLKTSNKEISSILLELKRVEKQLQVINVMVDPDGTLDALASLGLTSPTTPTKPQTAKTTSPSATSPRSAPPAKDLLPEILPGPGGSSARVQASSASTGETARDPSAGLGLTGVGGLPFSRMRPSGEEAIAQK</sequence>
<dbReference type="InterPro" id="IPR000253">
    <property type="entry name" value="FHA_dom"/>
</dbReference>
<feature type="region of interest" description="Disordered" evidence="2">
    <location>
        <begin position="129"/>
        <end position="360"/>
    </location>
</feature>
<dbReference type="PROSITE" id="PS50006">
    <property type="entry name" value="FHA_DOMAIN"/>
    <property type="match status" value="1"/>
</dbReference>
<proteinExistence type="inferred from homology"/>
<keyword evidence="5" id="KW-1185">Reference proteome</keyword>
<feature type="compositionally biased region" description="Basic and acidic residues" evidence="2">
    <location>
        <begin position="324"/>
        <end position="336"/>
    </location>
</feature>